<keyword evidence="6 9" id="KW-0328">Glycosyltransferase</keyword>
<keyword evidence="7 9" id="KW-0808">Transferase</keyword>
<dbReference type="PIRSF" id="PIRSF006250">
    <property type="entry name" value="NadC_ModD"/>
    <property type="match status" value="1"/>
</dbReference>
<organism evidence="12 13">
    <name type="scientific">Sphaerotilus uruguayifluvii</name>
    <dbReference type="NCBI Taxonomy" id="2735897"/>
    <lineage>
        <taxon>Bacteria</taxon>
        <taxon>Pseudomonadati</taxon>
        <taxon>Pseudomonadota</taxon>
        <taxon>Betaproteobacteria</taxon>
        <taxon>Burkholderiales</taxon>
        <taxon>Sphaerotilaceae</taxon>
        <taxon>Sphaerotilus</taxon>
    </lineage>
</organism>
<comment type="caution">
    <text evidence="12">The sequence shown here is derived from an EMBL/GenBank/DDBJ whole genome shotgun (WGS) entry which is preliminary data.</text>
</comment>
<dbReference type="PANTHER" id="PTHR32179">
    <property type="entry name" value="NICOTINATE-NUCLEOTIDE PYROPHOSPHORYLASE [CARBOXYLATING]"/>
    <property type="match status" value="1"/>
</dbReference>
<dbReference type="Proteomes" id="UP001516061">
    <property type="component" value="Unassembled WGS sequence"/>
</dbReference>
<reference evidence="12 13" key="1">
    <citation type="submission" date="2020-05" db="EMBL/GenBank/DDBJ databases">
        <title>Genomic Encyclopedia of Type Strains, Phase IV (KMG-V): Genome sequencing to study the core and pangenomes of soil and plant-associated prokaryotes.</title>
        <authorList>
            <person name="Whitman W."/>
        </authorList>
    </citation>
    <scope>NUCLEOTIDE SEQUENCE [LARGE SCALE GENOMIC DNA]</scope>
    <source>
        <strain evidence="12 13">C29</strain>
    </source>
</reference>
<comment type="similarity">
    <text evidence="3 9">Belongs to the NadC/ModD family.</text>
</comment>
<name>A0ABX2G192_9BURK</name>
<dbReference type="InterPro" id="IPR004393">
    <property type="entry name" value="NadC"/>
</dbReference>
<comment type="function">
    <text evidence="1">Involved in the catabolism of quinolinic acid (QA).</text>
</comment>
<dbReference type="RefSeq" id="WP_173805036.1">
    <property type="nucleotide sequence ID" value="NZ_JABSNM010000006.1"/>
</dbReference>
<evidence type="ECO:0000256" key="9">
    <source>
        <dbReference type="PIRNR" id="PIRNR006250"/>
    </source>
</evidence>
<evidence type="ECO:0000256" key="4">
    <source>
        <dbReference type="ARBA" id="ARBA00011944"/>
    </source>
</evidence>
<feature type="domain" description="Quinolinate phosphoribosyl transferase N-terminal" evidence="11">
    <location>
        <begin position="26"/>
        <end position="109"/>
    </location>
</feature>
<dbReference type="CDD" id="cd01572">
    <property type="entry name" value="QPRTase"/>
    <property type="match status" value="1"/>
</dbReference>
<dbReference type="PANTHER" id="PTHR32179:SF3">
    <property type="entry name" value="NICOTINATE-NUCLEOTIDE PYROPHOSPHORYLASE [CARBOXYLATING]"/>
    <property type="match status" value="1"/>
</dbReference>
<dbReference type="Gene3D" id="3.90.1170.20">
    <property type="entry name" value="Quinolinate phosphoribosyl transferase, N-terminal domain"/>
    <property type="match status" value="1"/>
</dbReference>
<dbReference type="InterPro" id="IPR036068">
    <property type="entry name" value="Nicotinate_pribotase-like_C"/>
</dbReference>
<evidence type="ECO:0000313" key="12">
    <source>
        <dbReference type="EMBL" id="NRT56066.1"/>
    </source>
</evidence>
<dbReference type="SUPFAM" id="SSF54675">
    <property type="entry name" value="Nicotinate/Quinolinate PRTase N-terminal domain-like"/>
    <property type="match status" value="1"/>
</dbReference>
<dbReference type="InterPro" id="IPR002638">
    <property type="entry name" value="Quinolinate_PRibosylTrfase_C"/>
</dbReference>
<dbReference type="GO" id="GO:0004514">
    <property type="term" value="F:nicotinate-nucleotide diphosphorylase (carboxylating) activity"/>
    <property type="evidence" value="ECO:0007669"/>
    <property type="project" value="UniProtKB-EC"/>
</dbReference>
<evidence type="ECO:0000256" key="8">
    <source>
        <dbReference type="ARBA" id="ARBA00033102"/>
    </source>
</evidence>
<evidence type="ECO:0000259" key="11">
    <source>
        <dbReference type="Pfam" id="PF02749"/>
    </source>
</evidence>
<sequence length="295" mass="31577">MNTVSPPADLQLCVENALAEDIGSGDVTSVLLSRAQQVTARVMTREAAVLCGQPWFDAVFRTLDPTISIEWAVPEGASVQPDDLLCTLSGGARTIFTGERTALNFLQTLTGTATSVRRYVDAVAGTGARIVDTRQTLPGLRSAQKYAVLAGGGLNHRMGLHDGFLIEDVHIASAGGLREAISYARALGLNVPIMAEIRTREDTLIALDEDIELVLVESLPLELVRTVARMVREHRECGGRTLVEYSGGASLETVRTLAETGVDRVAVGSITKHLRAVDVTMRISREAQATEPAST</sequence>
<feature type="domain" description="Quinolinate phosphoribosyl transferase C-terminal" evidence="10">
    <location>
        <begin position="113"/>
        <end position="281"/>
    </location>
</feature>
<dbReference type="NCBIfam" id="TIGR00078">
    <property type="entry name" value="nadC"/>
    <property type="match status" value="1"/>
</dbReference>
<accession>A0ABX2G192</accession>
<dbReference type="Pfam" id="PF01729">
    <property type="entry name" value="QRPTase_C"/>
    <property type="match status" value="1"/>
</dbReference>
<evidence type="ECO:0000256" key="5">
    <source>
        <dbReference type="ARBA" id="ARBA00022642"/>
    </source>
</evidence>
<evidence type="ECO:0000256" key="6">
    <source>
        <dbReference type="ARBA" id="ARBA00022676"/>
    </source>
</evidence>
<comment type="pathway">
    <text evidence="2">Cofactor biosynthesis; NAD(+) biosynthesis; nicotinate D-ribonucleotide from quinolinate: step 1/1.</text>
</comment>
<dbReference type="Gene3D" id="3.20.20.70">
    <property type="entry name" value="Aldolase class I"/>
    <property type="match status" value="1"/>
</dbReference>
<evidence type="ECO:0000256" key="2">
    <source>
        <dbReference type="ARBA" id="ARBA00004893"/>
    </source>
</evidence>
<dbReference type="InterPro" id="IPR022412">
    <property type="entry name" value="Quinolinate_PRibosylTrfase_N"/>
</dbReference>
<protein>
    <recommendedName>
        <fullName evidence="4">nicotinate-nucleotide diphosphorylase (carboxylating)</fullName>
        <ecNumber evidence="4">2.4.2.19</ecNumber>
    </recommendedName>
    <alternativeName>
        <fullName evidence="8">Quinolinate phosphoribosyltransferase [decarboxylating]</fullName>
    </alternativeName>
</protein>
<dbReference type="EC" id="2.4.2.19" evidence="4"/>
<gene>
    <name evidence="12" type="ORF">HNQ01_001801</name>
</gene>
<keyword evidence="13" id="KW-1185">Reference proteome</keyword>
<dbReference type="InterPro" id="IPR013785">
    <property type="entry name" value="Aldolase_TIM"/>
</dbReference>
<dbReference type="InterPro" id="IPR037128">
    <property type="entry name" value="Quinolinate_PRibosylTase_N_sf"/>
</dbReference>
<evidence type="ECO:0000256" key="3">
    <source>
        <dbReference type="ARBA" id="ARBA00009400"/>
    </source>
</evidence>
<evidence type="ECO:0000313" key="13">
    <source>
        <dbReference type="Proteomes" id="UP001516061"/>
    </source>
</evidence>
<evidence type="ECO:0000256" key="1">
    <source>
        <dbReference type="ARBA" id="ARBA00003237"/>
    </source>
</evidence>
<evidence type="ECO:0000259" key="10">
    <source>
        <dbReference type="Pfam" id="PF01729"/>
    </source>
</evidence>
<dbReference type="Pfam" id="PF02749">
    <property type="entry name" value="QRPTase_N"/>
    <property type="match status" value="1"/>
</dbReference>
<dbReference type="InterPro" id="IPR027277">
    <property type="entry name" value="NadC/ModD"/>
</dbReference>
<proteinExistence type="inferred from homology"/>
<keyword evidence="5" id="KW-0662">Pyridine nucleotide biosynthesis</keyword>
<evidence type="ECO:0000256" key="7">
    <source>
        <dbReference type="ARBA" id="ARBA00022679"/>
    </source>
</evidence>
<dbReference type="EMBL" id="JABSNM010000006">
    <property type="protein sequence ID" value="NRT56066.1"/>
    <property type="molecule type" value="Genomic_DNA"/>
</dbReference>
<dbReference type="SUPFAM" id="SSF51690">
    <property type="entry name" value="Nicotinate/Quinolinate PRTase C-terminal domain-like"/>
    <property type="match status" value="1"/>
</dbReference>